<dbReference type="Proteomes" id="UP000600171">
    <property type="component" value="Unassembled WGS sequence"/>
</dbReference>
<gene>
    <name evidence="7" type="primary">entC</name>
    <name evidence="7" type="ORF">GCM10007359_10840</name>
</gene>
<dbReference type="EC" id="5.4.4.2" evidence="3"/>
<evidence type="ECO:0000256" key="5">
    <source>
        <dbReference type="ARBA" id="ARBA00041564"/>
    </source>
</evidence>
<evidence type="ECO:0000256" key="4">
    <source>
        <dbReference type="ARBA" id="ARBA00023235"/>
    </source>
</evidence>
<organism evidence="7 8">
    <name type="scientific">Rothia aerolata</name>
    <dbReference type="NCBI Taxonomy" id="1812262"/>
    <lineage>
        <taxon>Bacteria</taxon>
        <taxon>Bacillati</taxon>
        <taxon>Actinomycetota</taxon>
        <taxon>Actinomycetes</taxon>
        <taxon>Micrococcales</taxon>
        <taxon>Micrococcaceae</taxon>
        <taxon>Rothia</taxon>
    </lineage>
</organism>
<comment type="catalytic activity">
    <reaction evidence="1">
        <text>chorismate = isochorismate</text>
        <dbReference type="Rhea" id="RHEA:18985"/>
        <dbReference type="ChEBI" id="CHEBI:29748"/>
        <dbReference type="ChEBI" id="CHEBI:29780"/>
        <dbReference type="EC" id="5.4.4.2"/>
    </reaction>
</comment>
<dbReference type="SUPFAM" id="SSF56322">
    <property type="entry name" value="ADC synthase"/>
    <property type="match status" value="1"/>
</dbReference>
<feature type="domain" description="Chorismate-utilising enzyme C-terminal" evidence="6">
    <location>
        <begin position="92"/>
        <end position="349"/>
    </location>
</feature>
<dbReference type="InterPro" id="IPR004561">
    <property type="entry name" value="IsoChor_synthase"/>
</dbReference>
<dbReference type="PANTHER" id="PTHR42839">
    <property type="entry name" value="ISOCHORISMATE SYNTHASE ENTC"/>
    <property type="match status" value="1"/>
</dbReference>
<evidence type="ECO:0000256" key="1">
    <source>
        <dbReference type="ARBA" id="ARBA00000799"/>
    </source>
</evidence>
<protein>
    <recommendedName>
        <fullName evidence="3">isochorismate synthase</fullName>
        <ecNumber evidence="3">5.4.4.2</ecNumber>
    </recommendedName>
    <alternativeName>
        <fullName evidence="5">Isochorismate mutase</fullName>
    </alternativeName>
</protein>
<dbReference type="InterPro" id="IPR019999">
    <property type="entry name" value="Anth_synth_I-like"/>
</dbReference>
<evidence type="ECO:0000313" key="8">
    <source>
        <dbReference type="Proteomes" id="UP000600171"/>
    </source>
</evidence>
<dbReference type="NCBIfam" id="TIGR00543">
    <property type="entry name" value="isochor_syn"/>
    <property type="match status" value="1"/>
</dbReference>
<dbReference type="Gene3D" id="3.60.120.10">
    <property type="entry name" value="Anthranilate synthase"/>
    <property type="match status" value="1"/>
</dbReference>
<dbReference type="RefSeq" id="WP_229723077.1">
    <property type="nucleotide sequence ID" value="NZ_BMDC01000001.1"/>
</dbReference>
<name>A0A917IS14_9MICC</name>
<evidence type="ECO:0000259" key="6">
    <source>
        <dbReference type="Pfam" id="PF00425"/>
    </source>
</evidence>
<evidence type="ECO:0000256" key="3">
    <source>
        <dbReference type="ARBA" id="ARBA00012824"/>
    </source>
</evidence>
<dbReference type="AlphaFoldDB" id="A0A917IS14"/>
<dbReference type="PANTHER" id="PTHR42839:SF2">
    <property type="entry name" value="ISOCHORISMATE SYNTHASE ENTC"/>
    <property type="match status" value="1"/>
</dbReference>
<dbReference type="Pfam" id="PF00425">
    <property type="entry name" value="Chorismate_bind"/>
    <property type="match status" value="1"/>
</dbReference>
<keyword evidence="8" id="KW-1185">Reference proteome</keyword>
<proteinExistence type="inferred from homology"/>
<evidence type="ECO:0000256" key="2">
    <source>
        <dbReference type="ARBA" id="ARBA00005297"/>
    </source>
</evidence>
<dbReference type="EMBL" id="BMDC01000001">
    <property type="protein sequence ID" value="GGH61559.1"/>
    <property type="molecule type" value="Genomic_DNA"/>
</dbReference>
<dbReference type="PRINTS" id="PR00095">
    <property type="entry name" value="ANTSNTHASEI"/>
</dbReference>
<comment type="similarity">
    <text evidence="2">Belongs to the isochorismate synthase family.</text>
</comment>
<dbReference type="InterPro" id="IPR005801">
    <property type="entry name" value="ADC_synthase"/>
</dbReference>
<dbReference type="InterPro" id="IPR015890">
    <property type="entry name" value="Chorismate_C"/>
</dbReference>
<accession>A0A917IS14</accession>
<keyword evidence="4" id="KW-0413">Isomerase</keyword>
<sequence length="362" mass="38542">MPENQQQSTFAPFLLSTPQHSVRAHGAMQQVDATEALAVARQRGSGVVGLVPFHPDRPAQLMVPEHLEISAPLAGKETQLPQPDSVEGIDNPDFRAAVAAAVARMNDGELDKVVLSRLLCAHYGQGAPAPREIFNNLLVQQPRAYVFSAKLPGSDSYLMGASPELVFSTENSEFTTFPLAGTAAREAEIGSTDDAQIGEELMRSPKDRAEHSTVVDDIRTRLLPLCEDIAVPAVPQLVATPQLWHLGTKITGRLSEGLSSLDGARAIHPTPAICGFPGDRALKLIEELEDFDRGFFGGLVGWMDSRGNGEWALVLRCAEISSTTATLFAGAGIIAASTPAGEHAETGNKFGSFGKALGITTR</sequence>
<dbReference type="GO" id="GO:0008909">
    <property type="term" value="F:isochorismate synthase activity"/>
    <property type="evidence" value="ECO:0007669"/>
    <property type="project" value="UniProtKB-EC"/>
</dbReference>
<reference evidence="7 8" key="1">
    <citation type="journal article" date="2014" name="Int. J. Syst. Evol. Microbiol.">
        <title>Complete genome sequence of Corynebacterium casei LMG S-19264T (=DSM 44701T), isolated from a smear-ripened cheese.</title>
        <authorList>
            <consortium name="US DOE Joint Genome Institute (JGI-PGF)"/>
            <person name="Walter F."/>
            <person name="Albersmeier A."/>
            <person name="Kalinowski J."/>
            <person name="Ruckert C."/>
        </authorList>
    </citation>
    <scope>NUCLEOTIDE SEQUENCE [LARGE SCALE GENOMIC DNA]</scope>
    <source>
        <strain evidence="7 8">CCM 8669</strain>
    </source>
</reference>
<evidence type="ECO:0000313" key="7">
    <source>
        <dbReference type="EMBL" id="GGH61559.1"/>
    </source>
</evidence>
<comment type="caution">
    <text evidence="7">The sequence shown here is derived from an EMBL/GenBank/DDBJ whole genome shotgun (WGS) entry which is preliminary data.</text>
</comment>